<name>A0ABR5B854_CRYGA</name>
<evidence type="ECO:0000256" key="4">
    <source>
        <dbReference type="ARBA" id="ARBA00022617"/>
    </source>
</evidence>
<keyword evidence="5" id="KW-0560">Oxidoreductase</keyword>
<keyword evidence="7" id="KW-0503">Monooxygenase</keyword>
<keyword evidence="9" id="KW-1185">Reference proteome</keyword>
<accession>A0ABR5B854</accession>
<keyword evidence="4" id="KW-0349">Heme</keyword>
<evidence type="ECO:0000256" key="7">
    <source>
        <dbReference type="ARBA" id="ARBA00023033"/>
    </source>
</evidence>
<protein>
    <recommendedName>
        <fullName evidence="10">Cytochrome P450</fullName>
    </recommendedName>
</protein>
<dbReference type="PANTHER" id="PTHR24305:SF166">
    <property type="entry name" value="CYTOCHROME P450 12A4, MITOCHONDRIAL-RELATED"/>
    <property type="match status" value="1"/>
</dbReference>
<dbReference type="PANTHER" id="PTHR24305">
    <property type="entry name" value="CYTOCHROME P450"/>
    <property type="match status" value="1"/>
</dbReference>
<comment type="similarity">
    <text evidence="3">Belongs to the cytochrome P450 family.</text>
</comment>
<keyword evidence="6" id="KW-0408">Iron</keyword>
<evidence type="ECO:0008006" key="10">
    <source>
        <dbReference type="Google" id="ProtNLM"/>
    </source>
</evidence>
<comment type="cofactor">
    <cofactor evidence="1">
        <name>heme</name>
        <dbReference type="ChEBI" id="CHEBI:30413"/>
    </cofactor>
</comment>
<dbReference type="Gene3D" id="1.10.630.10">
    <property type="entry name" value="Cytochrome P450"/>
    <property type="match status" value="1"/>
</dbReference>
<evidence type="ECO:0000313" key="8">
    <source>
        <dbReference type="EMBL" id="KIR59772.1"/>
    </source>
</evidence>
<gene>
    <name evidence="8" type="ORF">I314_04205</name>
</gene>
<dbReference type="InterPro" id="IPR050121">
    <property type="entry name" value="Cytochrome_P450_monoxygenase"/>
</dbReference>
<dbReference type="Pfam" id="PF00067">
    <property type="entry name" value="p450"/>
    <property type="match status" value="1"/>
</dbReference>
<dbReference type="InterPro" id="IPR002401">
    <property type="entry name" value="Cyt_P450_E_grp-I"/>
</dbReference>
<sequence length="147" mass="16474">MLRHNMAQNINAADRLRDHEISGKLSTFLFAGSETTAGTIPFGLYDLACYPDIQSRLRAEILECSDNLPFDQIDELPYLDAVVKEIMRINHSLPGTVTQAQKDDIISLAKLVTLTNGKVVTDIHIRKGQLVSSFLFLIQFLFRPLKG</sequence>
<dbReference type="EMBL" id="KN848899">
    <property type="protein sequence ID" value="KIR59772.1"/>
    <property type="molecule type" value="Genomic_DNA"/>
</dbReference>
<keyword evidence="4" id="KW-0479">Metal-binding</keyword>
<evidence type="ECO:0000256" key="2">
    <source>
        <dbReference type="ARBA" id="ARBA00005179"/>
    </source>
</evidence>
<comment type="pathway">
    <text evidence="2">Secondary metabolite biosynthesis.</text>
</comment>
<dbReference type="PRINTS" id="PR00463">
    <property type="entry name" value="EP450I"/>
</dbReference>
<evidence type="ECO:0000256" key="1">
    <source>
        <dbReference type="ARBA" id="ARBA00001971"/>
    </source>
</evidence>
<evidence type="ECO:0000313" key="9">
    <source>
        <dbReference type="Proteomes" id="UP000053800"/>
    </source>
</evidence>
<organism evidence="8 9">
    <name type="scientific">Cryptococcus bacillisporus CA1873</name>
    <dbReference type="NCBI Taxonomy" id="1296111"/>
    <lineage>
        <taxon>Eukaryota</taxon>
        <taxon>Fungi</taxon>
        <taxon>Dikarya</taxon>
        <taxon>Basidiomycota</taxon>
        <taxon>Agaricomycotina</taxon>
        <taxon>Tremellomycetes</taxon>
        <taxon>Tremellales</taxon>
        <taxon>Cryptococcaceae</taxon>
        <taxon>Cryptococcus</taxon>
        <taxon>Cryptococcus gattii species complex</taxon>
    </lineage>
</organism>
<dbReference type="InterPro" id="IPR036396">
    <property type="entry name" value="Cyt_P450_sf"/>
</dbReference>
<dbReference type="SUPFAM" id="SSF48264">
    <property type="entry name" value="Cytochrome P450"/>
    <property type="match status" value="1"/>
</dbReference>
<evidence type="ECO:0000256" key="3">
    <source>
        <dbReference type="ARBA" id="ARBA00010617"/>
    </source>
</evidence>
<dbReference type="Proteomes" id="UP000053800">
    <property type="component" value="Unassembled WGS sequence"/>
</dbReference>
<dbReference type="InterPro" id="IPR001128">
    <property type="entry name" value="Cyt_P450"/>
</dbReference>
<reference evidence="8 9" key="1">
    <citation type="submission" date="2015-01" db="EMBL/GenBank/DDBJ databases">
        <title>The Genome Sequence of Cryptococcus gattii CA1873.</title>
        <authorList>
            <consortium name="The Broad Institute Genomics Platform"/>
            <person name="Cuomo C."/>
            <person name="Litvintseva A."/>
            <person name="Chen Y."/>
            <person name="Heitman J."/>
            <person name="Sun S."/>
            <person name="Springer D."/>
            <person name="Dromer F."/>
            <person name="Young S."/>
            <person name="Zeng Q."/>
            <person name="Gargeya S."/>
            <person name="Abouelleil A."/>
            <person name="Alvarado L."/>
            <person name="Chapman S.B."/>
            <person name="Gainer-Dewar J."/>
            <person name="Goldberg J."/>
            <person name="Griggs A."/>
            <person name="Gujja S."/>
            <person name="Hansen M."/>
            <person name="Howarth C."/>
            <person name="Imamovic A."/>
            <person name="Larimer J."/>
            <person name="Murphy C."/>
            <person name="Naylor J."/>
            <person name="Pearson M."/>
            <person name="Priest M."/>
            <person name="Roberts A."/>
            <person name="Saif S."/>
            <person name="Shea T."/>
            <person name="Sykes S."/>
            <person name="Wortman J."/>
            <person name="Nusbaum C."/>
            <person name="Birren B."/>
        </authorList>
    </citation>
    <scope>NUCLEOTIDE SEQUENCE [LARGE SCALE GENOMIC DNA]</scope>
    <source>
        <strain evidence="8 9">CA1873</strain>
    </source>
</reference>
<proteinExistence type="inferred from homology"/>
<evidence type="ECO:0000256" key="5">
    <source>
        <dbReference type="ARBA" id="ARBA00023002"/>
    </source>
</evidence>
<evidence type="ECO:0000256" key="6">
    <source>
        <dbReference type="ARBA" id="ARBA00023004"/>
    </source>
</evidence>